<evidence type="ECO:0000313" key="3">
    <source>
        <dbReference type="Proteomes" id="UP001526225"/>
    </source>
</evidence>
<keyword evidence="1" id="KW-0812">Transmembrane</keyword>
<organism evidence="2 3">
    <name type="scientific">Weissella ceti</name>
    <dbReference type="NCBI Taxonomy" id="759620"/>
    <lineage>
        <taxon>Bacteria</taxon>
        <taxon>Bacillati</taxon>
        <taxon>Bacillota</taxon>
        <taxon>Bacilli</taxon>
        <taxon>Lactobacillales</taxon>
        <taxon>Lactobacillaceae</taxon>
        <taxon>Weissella</taxon>
    </lineage>
</organism>
<gene>
    <name evidence="2" type="ORF">OIT44_02565</name>
</gene>
<accession>A0ABT3E3G7</accession>
<comment type="caution">
    <text evidence="2">The sequence shown here is derived from an EMBL/GenBank/DDBJ whole genome shotgun (WGS) entry which is preliminary data.</text>
</comment>
<evidence type="ECO:0000313" key="2">
    <source>
        <dbReference type="EMBL" id="MCW0952954.1"/>
    </source>
</evidence>
<dbReference type="RefSeq" id="WP_213408249.1">
    <property type="nucleotide sequence ID" value="NZ_CP074441.1"/>
</dbReference>
<keyword evidence="1" id="KW-0472">Membrane</keyword>
<dbReference type="Proteomes" id="UP001526225">
    <property type="component" value="Unassembled WGS sequence"/>
</dbReference>
<protein>
    <submittedName>
        <fullName evidence="2">Reductase</fullName>
    </submittedName>
</protein>
<proteinExistence type="predicted"/>
<keyword evidence="3" id="KW-1185">Reference proteome</keyword>
<dbReference type="EMBL" id="JAOZFE010000002">
    <property type="protein sequence ID" value="MCW0952954.1"/>
    <property type="molecule type" value="Genomic_DNA"/>
</dbReference>
<reference evidence="2 3" key="1">
    <citation type="submission" date="2022-10" db="EMBL/GenBank/DDBJ databases">
        <title>Weissella fermenti sp. nov., isolated from fermented cabbage.</title>
        <authorList>
            <person name="Lee J.K."/>
            <person name="Baek J.H."/>
            <person name="Choi D.G."/>
            <person name="Kim J.M."/>
            <person name="Jeon C.O."/>
        </authorList>
    </citation>
    <scope>NUCLEOTIDE SEQUENCE [LARGE SCALE GENOMIC DNA]</scope>
    <source>
        <strain evidence="2 3">KACC 18534</strain>
    </source>
</reference>
<name>A0ABT3E3G7_9LACO</name>
<evidence type="ECO:0000256" key="1">
    <source>
        <dbReference type="SAM" id="Phobius"/>
    </source>
</evidence>
<sequence>MLNIVKKDQEKIAIGLLSYLPRFREFHRAQREFAWYESNPKDRQLLLWRNNDTNHYSAVIGVEFAYGNVVVCLLAFGAEVPHTERRERLFEILDSLQRSFHGQMILGTLRTQELITKWQREMND</sequence>
<keyword evidence="1" id="KW-1133">Transmembrane helix</keyword>
<feature type="transmembrane region" description="Helical" evidence="1">
    <location>
        <begin position="56"/>
        <end position="78"/>
    </location>
</feature>